<dbReference type="GO" id="GO:0005886">
    <property type="term" value="C:plasma membrane"/>
    <property type="evidence" value="ECO:0007669"/>
    <property type="project" value="UniProtKB-SubCell"/>
</dbReference>
<evidence type="ECO:0000256" key="4">
    <source>
        <dbReference type="ARBA" id="ARBA00023136"/>
    </source>
</evidence>
<dbReference type="Pfam" id="PF04347">
    <property type="entry name" value="FliO"/>
    <property type="match status" value="1"/>
</dbReference>
<protein>
    <recommendedName>
        <fullName evidence="7">Flagellar protein</fullName>
    </recommendedName>
</protein>
<organism evidence="8 9">
    <name type="scientific">Candidatus Ruthenibacterium merdavium</name>
    <dbReference type="NCBI Taxonomy" id="2838752"/>
    <lineage>
        <taxon>Bacteria</taxon>
        <taxon>Bacillati</taxon>
        <taxon>Bacillota</taxon>
        <taxon>Clostridia</taxon>
        <taxon>Eubacteriales</taxon>
        <taxon>Oscillospiraceae</taxon>
        <taxon>Ruthenibacterium</taxon>
    </lineage>
</organism>
<dbReference type="EMBL" id="DWWA01000041">
    <property type="protein sequence ID" value="HJC72770.1"/>
    <property type="molecule type" value="Genomic_DNA"/>
</dbReference>
<dbReference type="InterPro" id="IPR022781">
    <property type="entry name" value="Flagellar_biosynth_FliO"/>
</dbReference>
<reference evidence="8" key="1">
    <citation type="journal article" date="2021" name="PeerJ">
        <title>Extensive microbial diversity within the chicken gut microbiome revealed by metagenomics and culture.</title>
        <authorList>
            <person name="Gilroy R."/>
            <person name="Ravi A."/>
            <person name="Getino M."/>
            <person name="Pursley I."/>
            <person name="Horton D.L."/>
            <person name="Alikhan N.F."/>
            <person name="Baker D."/>
            <person name="Gharbi K."/>
            <person name="Hall N."/>
            <person name="Watson M."/>
            <person name="Adriaenssens E.M."/>
            <person name="Foster-Nyarko E."/>
            <person name="Jarju S."/>
            <person name="Secka A."/>
            <person name="Antonio M."/>
            <person name="Oren A."/>
            <person name="Chaudhuri R.R."/>
            <person name="La Ragione R."/>
            <person name="Hildebrand F."/>
            <person name="Pallen M.J."/>
        </authorList>
    </citation>
    <scope>NUCLEOTIDE SEQUENCE</scope>
    <source>
        <strain evidence="8">5933</strain>
    </source>
</reference>
<comment type="subcellular location">
    <subcellularLocation>
        <location evidence="7">Cell membrane</location>
    </subcellularLocation>
    <subcellularLocation>
        <location evidence="7">Bacterial flagellum basal body</location>
    </subcellularLocation>
</comment>
<dbReference type="PANTHER" id="PTHR38766">
    <property type="entry name" value="FLAGELLAR PROTEIN FLIO"/>
    <property type="match status" value="1"/>
</dbReference>
<keyword evidence="8" id="KW-0282">Flagellum</keyword>
<sequence length="116" mass="12883">MPTEIFATFGMLVLMALVFAGAYWASRFLARHYQGTAGHAKNIRILERAMVGRDSSLMLVKVNQKVCLLGVSAKQITLLETFPADEILNTEEQPPAMISFGDMLKKFREKGSSTND</sequence>
<dbReference type="GO" id="GO:0009425">
    <property type="term" value="C:bacterial-type flagellum basal body"/>
    <property type="evidence" value="ECO:0007669"/>
    <property type="project" value="UniProtKB-SubCell"/>
</dbReference>
<accession>A0A9D2Q7E0</accession>
<evidence type="ECO:0000256" key="5">
    <source>
        <dbReference type="ARBA" id="ARBA00023143"/>
    </source>
</evidence>
<comment type="caution">
    <text evidence="8">The sequence shown here is derived from an EMBL/GenBank/DDBJ whole genome shotgun (WGS) entry which is preliminary data.</text>
</comment>
<proteinExistence type="inferred from homology"/>
<evidence type="ECO:0000313" key="8">
    <source>
        <dbReference type="EMBL" id="HJC72770.1"/>
    </source>
</evidence>
<keyword evidence="8" id="KW-0969">Cilium</keyword>
<evidence type="ECO:0000256" key="6">
    <source>
        <dbReference type="ARBA" id="ARBA00037937"/>
    </source>
</evidence>
<dbReference type="NCBIfam" id="TIGR03500">
    <property type="entry name" value="FliO_TIGR"/>
    <property type="match status" value="1"/>
</dbReference>
<dbReference type="PANTHER" id="PTHR38766:SF1">
    <property type="entry name" value="FLAGELLAR PROTEIN FLIO"/>
    <property type="match status" value="1"/>
</dbReference>
<evidence type="ECO:0000256" key="3">
    <source>
        <dbReference type="ARBA" id="ARBA00022989"/>
    </source>
</evidence>
<evidence type="ECO:0000256" key="7">
    <source>
        <dbReference type="RuleBase" id="RU362064"/>
    </source>
</evidence>
<feature type="transmembrane region" description="Helical" evidence="7">
    <location>
        <begin position="6"/>
        <end position="25"/>
    </location>
</feature>
<keyword evidence="1 7" id="KW-1003">Cell membrane</keyword>
<reference evidence="8" key="2">
    <citation type="submission" date="2021-04" db="EMBL/GenBank/DDBJ databases">
        <authorList>
            <person name="Gilroy R."/>
        </authorList>
    </citation>
    <scope>NUCLEOTIDE SEQUENCE</scope>
    <source>
        <strain evidence="8">5933</strain>
    </source>
</reference>
<evidence type="ECO:0000256" key="1">
    <source>
        <dbReference type="ARBA" id="ARBA00022475"/>
    </source>
</evidence>
<dbReference type="GO" id="GO:0044781">
    <property type="term" value="P:bacterial-type flagellum organization"/>
    <property type="evidence" value="ECO:0007669"/>
    <property type="project" value="UniProtKB-UniRule"/>
</dbReference>
<evidence type="ECO:0000256" key="2">
    <source>
        <dbReference type="ARBA" id="ARBA00022692"/>
    </source>
</evidence>
<keyword evidence="3 7" id="KW-1133">Transmembrane helix</keyword>
<keyword evidence="4 7" id="KW-0472">Membrane</keyword>
<name>A0A9D2Q7E0_9FIRM</name>
<keyword evidence="2 7" id="KW-0812">Transmembrane</keyword>
<dbReference type="InterPro" id="IPR052205">
    <property type="entry name" value="FliO/MopB"/>
</dbReference>
<evidence type="ECO:0000313" key="9">
    <source>
        <dbReference type="Proteomes" id="UP000823918"/>
    </source>
</evidence>
<comment type="similarity">
    <text evidence="6 7">Belongs to the FliO/MopB family.</text>
</comment>
<keyword evidence="8" id="KW-0966">Cell projection</keyword>
<dbReference type="Proteomes" id="UP000823918">
    <property type="component" value="Unassembled WGS sequence"/>
</dbReference>
<dbReference type="AlphaFoldDB" id="A0A9D2Q7E0"/>
<gene>
    <name evidence="8" type="primary">fliO</name>
    <name evidence="8" type="ORF">H9698_08280</name>
</gene>
<keyword evidence="5 7" id="KW-0975">Bacterial flagellum</keyword>